<dbReference type="InterPro" id="IPR013525">
    <property type="entry name" value="ABC2_TM"/>
</dbReference>
<name>A0A9D9H8R1_9LACO</name>
<keyword evidence="3 5" id="KW-1133">Transmembrane helix</keyword>
<protein>
    <submittedName>
        <fullName evidence="7">ABC transporter permease</fullName>
    </submittedName>
</protein>
<feature type="transmembrane region" description="Helical" evidence="5">
    <location>
        <begin position="20"/>
        <end position="38"/>
    </location>
</feature>
<dbReference type="GO" id="GO:0140359">
    <property type="term" value="F:ABC-type transporter activity"/>
    <property type="evidence" value="ECO:0007669"/>
    <property type="project" value="InterPro"/>
</dbReference>
<feature type="transmembrane region" description="Helical" evidence="5">
    <location>
        <begin position="58"/>
        <end position="78"/>
    </location>
</feature>
<feature type="transmembrane region" description="Helical" evidence="5">
    <location>
        <begin position="247"/>
        <end position="266"/>
    </location>
</feature>
<dbReference type="Proteomes" id="UP000823614">
    <property type="component" value="Unassembled WGS sequence"/>
</dbReference>
<proteinExistence type="predicted"/>
<evidence type="ECO:0000256" key="5">
    <source>
        <dbReference type="SAM" id="Phobius"/>
    </source>
</evidence>
<dbReference type="GO" id="GO:0016020">
    <property type="term" value="C:membrane"/>
    <property type="evidence" value="ECO:0007669"/>
    <property type="project" value="UniProtKB-SubCell"/>
</dbReference>
<accession>A0A9D9H8R1</accession>
<feature type="transmembrane region" description="Helical" evidence="5">
    <location>
        <begin position="142"/>
        <end position="164"/>
    </location>
</feature>
<reference evidence="7" key="1">
    <citation type="submission" date="2020-10" db="EMBL/GenBank/DDBJ databases">
        <authorList>
            <person name="Gilroy R."/>
        </authorList>
    </citation>
    <scope>NUCLEOTIDE SEQUENCE</scope>
    <source>
        <strain evidence="7">C6-149</strain>
    </source>
</reference>
<evidence type="ECO:0000259" key="6">
    <source>
        <dbReference type="Pfam" id="PF01061"/>
    </source>
</evidence>
<dbReference type="InterPro" id="IPR051784">
    <property type="entry name" value="Nod_factor_ABC_transporter"/>
</dbReference>
<sequence length="272" mass="30980">MYKFIKRNLLIFTKDKLNIFFSFLGMLIGLTIYIFFLRTTLINSLHFLKNADQFMDTWMIPGLISIVSITSALGILGLKIEDKANNNIYDFKINSNLNNLKITLSYLITSIIEGVVSTFIFSLIGIAYLAIQYRYNPFNIHYLIICLLNLLLIIFSSELFLFIINFLKTTTSFSSLSAIVGTISGFLSGTYIIYGELPHFMQHIIKFWPGFQVAACSRYELLKAKNFNMNASMLQSLGINSNLKNTSILLIVLIIIFFLFNIALSISKSNKN</sequence>
<gene>
    <name evidence="7" type="ORF">IAA89_06200</name>
</gene>
<evidence type="ECO:0000313" key="7">
    <source>
        <dbReference type="EMBL" id="MBO8442004.1"/>
    </source>
</evidence>
<dbReference type="EMBL" id="JADIMP010000101">
    <property type="protein sequence ID" value="MBO8442004.1"/>
    <property type="molecule type" value="Genomic_DNA"/>
</dbReference>
<dbReference type="Pfam" id="PF01061">
    <property type="entry name" value="ABC2_membrane"/>
    <property type="match status" value="1"/>
</dbReference>
<evidence type="ECO:0000256" key="4">
    <source>
        <dbReference type="ARBA" id="ARBA00023136"/>
    </source>
</evidence>
<feature type="domain" description="ABC-2 type transporter transmembrane" evidence="6">
    <location>
        <begin position="5"/>
        <end position="209"/>
    </location>
</feature>
<keyword evidence="4 5" id="KW-0472">Membrane</keyword>
<organism evidence="7 8">
    <name type="scientific">Candidatus Gallilactobacillus intestinavium</name>
    <dbReference type="NCBI Taxonomy" id="2840838"/>
    <lineage>
        <taxon>Bacteria</taxon>
        <taxon>Bacillati</taxon>
        <taxon>Bacillota</taxon>
        <taxon>Bacilli</taxon>
        <taxon>Lactobacillales</taxon>
        <taxon>Lactobacillaceae</taxon>
        <taxon>Lactobacillaceae incertae sedis</taxon>
        <taxon>Candidatus Gallilactobacillus</taxon>
    </lineage>
</organism>
<dbReference type="PANTHER" id="PTHR43229:SF2">
    <property type="entry name" value="NODULATION PROTEIN J"/>
    <property type="match status" value="1"/>
</dbReference>
<dbReference type="AlphaFoldDB" id="A0A9D9H8R1"/>
<feature type="transmembrane region" description="Helical" evidence="5">
    <location>
        <begin position="104"/>
        <end position="130"/>
    </location>
</feature>
<keyword evidence="2 5" id="KW-0812">Transmembrane</keyword>
<reference evidence="7" key="2">
    <citation type="journal article" date="2021" name="PeerJ">
        <title>Extensive microbial diversity within the chicken gut microbiome revealed by metagenomics and culture.</title>
        <authorList>
            <person name="Gilroy R."/>
            <person name="Ravi A."/>
            <person name="Getino M."/>
            <person name="Pursley I."/>
            <person name="Horton D.L."/>
            <person name="Alikhan N.F."/>
            <person name="Baker D."/>
            <person name="Gharbi K."/>
            <person name="Hall N."/>
            <person name="Watson M."/>
            <person name="Adriaenssens E.M."/>
            <person name="Foster-Nyarko E."/>
            <person name="Jarju S."/>
            <person name="Secka A."/>
            <person name="Antonio M."/>
            <person name="Oren A."/>
            <person name="Chaudhuri R.R."/>
            <person name="La Ragione R."/>
            <person name="Hildebrand F."/>
            <person name="Pallen M.J."/>
        </authorList>
    </citation>
    <scope>NUCLEOTIDE SEQUENCE</scope>
    <source>
        <strain evidence="7">C6-149</strain>
    </source>
</reference>
<evidence type="ECO:0000256" key="1">
    <source>
        <dbReference type="ARBA" id="ARBA00004141"/>
    </source>
</evidence>
<feature type="transmembrane region" description="Helical" evidence="5">
    <location>
        <begin position="176"/>
        <end position="194"/>
    </location>
</feature>
<dbReference type="PANTHER" id="PTHR43229">
    <property type="entry name" value="NODULATION PROTEIN J"/>
    <property type="match status" value="1"/>
</dbReference>
<evidence type="ECO:0000256" key="3">
    <source>
        <dbReference type="ARBA" id="ARBA00022989"/>
    </source>
</evidence>
<evidence type="ECO:0000256" key="2">
    <source>
        <dbReference type="ARBA" id="ARBA00022692"/>
    </source>
</evidence>
<comment type="subcellular location">
    <subcellularLocation>
        <location evidence="1">Membrane</location>
        <topology evidence="1">Multi-pass membrane protein</topology>
    </subcellularLocation>
</comment>
<comment type="caution">
    <text evidence="7">The sequence shown here is derived from an EMBL/GenBank/DDBJ whole genome shotgun (WGS) entry which is preliminary data.</text>
</comment>
<evidence type="ECO:0000313" key="8">
    <source>
        <dbReference type="Proteomes" id="UP000823614"/>
    </source>
</evidence>